<evidence type="ECO:0000256" key="2">
    <source>
        <dbReference type="ARBA" id="ARBA00004574"/>
    </source>
</evidence>
<dbReference type="EMBL" id="JACGWM010000009">
    <property type="protein sequence ID" value="KAL0351958.1"/>
    <property type="molecule type" value="Genomic_DNA"/>
</dbReference>
<dbReference type="GO" id="GO:0010833">
    <property type="term" value="P:telomere maintenance via telomere lengthening"/>
    <property type="evidence" value="ECO:0007669"/>
    <property type="project" value="TreeGrafter"/>
</dbReference>
<sequence>MEEGRTVILTIFHLIQRACPLTAAGCSVPRSPVSTLKPHKNPVGNHRQEASFSTFQNPTLQTLKPLNCPTFLVGTLSLPSFANCNSSIKCSCFQFSDDSATICCDILDFDPKMIGLKIRILAWNFIPLTCGNGGVKDGFFEIISWEPLQACRGDVCSFSDFSSFCLRLGVCDVKDNSNSSLIFGVVESVSPVFVVPCVGGESGSCNISGFLVDVLVCQCKFCVSKFLESELRDLTEEKVKNHSFTKRAIVYFSGSTSSWHPVISRFISNVILLTGLKKKLVFITKEESKLMYVTTDEASLHVAKLFKEQGLSRNTDIKGKGEIGSYTGVITGTYMQGMVVELDQDVILLLTDQHLIVPHCARVGAIVTLENVHFVDPKFPWAKMLILGACCRTSVYVESFSPLETRLMLLSTCHLKSHSQRTQTLLQKFINSLTFAARLWALLVVSCFRKKFAGVLPEKAIFGSKHKEGLAQEYASSHLPLSAFQFRHGVLVEFCRHDSCSVGKEEQYFHLRLVLPIANLISYCEISWKKILVNRENFSDFVGDINQKKPVSCGGRSYVQSIRRVLRTEEIGILVLGTLKTSLYSGRLQLVDATGAVDIMLDLPATWNFDKIFEAKDFSLIMEGIPPDMVDADSTMCPPLSCRSIFSNAQPLRTMKISIFLHHWPTDDSRSHSLFFDWKGNSQELDSGKFHLLMLTHKYPIQQKFQGDQAKRSNMFAQAIVLPWDLLVAGKDKDAVMDMVSAGHWKDLLETFTRQENHLTHKRCKIEQALAEASNYGLNDSGDGLNCQFSGSCSADRNLYIGDTCFPNQLLELPCLVASKGVNCHCLGMLCCTIERAKIVSGCVLPRRKVLLEFSPDSFCTYEVLKIGRCYLVQHKEEDILCYPVGRVKVFVSTSTKLWCLTFSSIESLQGSDDSDALQNCSIHTNSDEEISKGYRQLEIPCLTGNAIYNEIYTDVRVFVPSSALNLLENVIGKLDGGSPESRDGFEEESDIHGRGGSMVNASTQSSGNSWTDYCLPEGNLITLRGLVVALHDCSSETFPAQPTPIPGEGYLPFLRGTGGVCVHVLVRVFFDLKKQTYPIGLGGDVYATFHRLLVLSRQNKYMMTPVSFITIDETSLMNGHLSDEFNHAHGTVGLRSNTSQSTVPPVLISDALQLSELKPTQFRCRVVALYILVVQKATATAVSQSCGCSILSAVEIPFAGFVMDDGSSSCCCWADSERAAALLGLESEEILLEETAEAFGRSKAGRGQQYNSTVNHVDKILEQHGRVVAKNYGSVFDSSCQDLAFSVGSGRSISSSEQDILRSLTTKAFLSTSWTIVGSLMDPEASSWLEQRLTELDMAVPPLPNVWATSVNRTDVLAEARNIIQGLV</sequence>
<dbReference type="InterPro" id="IPR042617">
    <property type="entry name" value="CTC1-like"/>
</dbReference>
<comment type="subcellular location">
    <subcellularLocation>
        <location evidence="2">Chromosome</location>
        <location evidence="2">Telomere</location>
    </subcellularLocation>
    <subcellularLocation>
        <location evidence="1">Nucleus</location>
    </subcellularLocation>
</comment>
<proteinExistence type="inferred from homology"/>
<dbReference type="PANTHER" id="PTHR14865:SF2">
    <property type="entry name" value="CST COMPLEX SUBUNIT CTC1"/>
    <property type="match status" value="1"/>
</dbReference>
<comment type="similarity">
    <text evidence="3">Belongs to the CTC1 family.</text>
</comment>
<keyword evidence="6" id="KW-0779">Telomere</keyword>
<comment type="caution">
    <text evidence="10">The sequence shown here is derived from an EMBL/GenBank/DDBJ whole genome shotgun (WGS) entry which is preliminary data.</text>
</comment>
<keyword evidence="7" id="KW-0238">DNA-binding</keyword>
<name>A0AAW2P8U4_9LAMI</name>
<keyword evidence="5" id="KW-0158">Chromosome</keyword>
<evidence type="ECO:0000256" key="5">
    <source>
        <dbReference type="ARBA" id="ARBA00022454"/>
    </source>
</evidence>
<reference evidence="10" key="1">
    <citation type="submission" date="2020-06" db="EMBL/GenBank/DDBJ databases">
        <authorList>
            <person name="Li T."/>
            <person name="Hu X."/>
            <person name="Zhang T."/>
            <person name="Song X."/>
            <person name="Zhang H."/>
            <person name="Dai N."/>
            <person name="Sheng W."/>
            <person name="Hou X."/>
            <person name="Wei L."/>
        </authorList>
    </citation>
    <scope>NUCLEOTIDE SEQUENCE</scope>
    <source>
        <strain evidence="10">KEN8</strain>
        <tissue evidence="10">Leaf</tissue>
    </source>
</reference>
<dbReference type="PANTHER" id="PTHR14865">
    <property type="entry name" value="CST COMPLEX SUBUNIT CTC1"/>
    <property type="match status" value="1"/>
</dbReference>
<keyword evidence="8" id="KW-0539">Nucleus</keyword>
<feature type="region of interest" description="Disordered" evidence="9">
    <location>
        <begin position="978"/>
        <end position="999"/>
    </location>
</feature>
<evidence type="ECO:0000256" key="4">
    <source>
        <dbReference type="ARBA" id="ARBA00016175"/>
    </source>
</evidence>
<dbReference type="GO" id="GO:0042162">
    <property type="term" value="F:telomeric DNA binding"/>
    <property type="evidence" value="ECO:0007669"/>
    <property type="project" value="TreeGrafter"/>
</dbReference>
<evidence type="ECO:0000256" key="7">
    <source>
        <dbReference type="ARBA" id="ARBA00023125"/>
    </source>
</evidence>
<evidence type="ECO:0000256" key="8">
    <source>
        <dbReference type="ARBA" id="ARBA00023242"/>
    </source>
</evidence>
<dbReference type="Pfam" id="PF15491">
    <property type="entry name" value="CTC1_2"/>
    <property type="match status" value="1"/>
</dbReference>
<evidence type="ECO:0000256" key="9">
    <source>
        <dbReference type="SAM" id="MobiDB-lite"/>
    </source>
</evidence>
<organism evidence="10">
    <name type="scientific">Sesamum calycinum</name>
    <dbReference type="NCBI Taxonomy" id="2727403"/>
    <lineage>
        <taxon>Eukaryota</taxon>
        <taxon>Viridiplantae</taxon>
        <taxon>Streptophyta</taxon>
        <taxon>Embryophyta</taxon>
        <taxon>Tracheophyta</taxon>
        <taxon>Spermatophyta</taxon>
        <taxon>Magnoliopsida</taxon>
        <taxon>eudicotyledons</taxon>
        <taxon>Gunneridae</taxon>
        <taxon>Pentapetalae</taxon>
        <taxon>asterids</taxon>
        <taxon>lamiids</taxon>
        <taxon>Lamiales</taxon>
        <taxon>Pedaliaceae</taxon>
        <taxon>Sesamum</taxon>
    </lineage>
</organism>
<evidence type="ECO:0000256" key="3">
    <source>
        <dbReference type="ARBA" id="ARBA00006332"/>
    </source>
</evidence>
<evidence type="ECO:0000256" key="1">
    <source>
        <dbReference type="ARBA" id="ARBA00004123"/>
    </source>
</evidence>
<gene>
    <name evidence="10" type="ORF">Scaly_1584500</name>
</gene>
<reference evidence="10" key="2">
    <citation type="journal article" date="2024" name="Plant">
        <title>Genomic evolution and insights into agronomic trait innovations of Sesamum species.</title>
        <authorList>
            <person name="Miao H."/>
            <person name="Wang L."/>
            <person name="Qu L."/>
            <person name="Liu H."/>
            <person name="Sun Y."/>
            <person name="Le M."/>
            <person name="Wang Q."/>
            <person name="Wei S."/>
            <person name="Zheng Y."/>
            <person name="Lin W."/>
            <person name="Duan Y."/>
            <person name="Cao H."/>
            <person name="Xiong S."/>
            <person name="Wang X."/>
            <person name="Wei L."/>
            <person name="Li C."/>
            <person name="Ma Q."/>
            <person name="Ju M."/>
            <person name="Zhao R."/>
            <person name="Li G."/>
            <person name="Mu C."/>
            <person name="Tian Q."/>
            <person name="Mei H."/>
            <person name="Zhang T."/>
            <person name="Gao T."/>
            <person name="Zhang H."/>
        </authorList>
    </citation>
    <scope>NUCLEOTIDE SEQUENCE</scope>
    <source>
        <strain evidence="10">KEN8</strain>
    </source>
</reference>
<evidence type="ECO:0000313" key="10">
    <source>
        <dbReference type="EMBL" id="KAL0351958.1"/>
    </source>
</evidence>
<dbReference type="GO" id="GO:0003697">
    <property type="term" value="F:single-stranded DNA binding"/>
    <property type="evidence" value="ECO:0007669"/>
    <property type="project" value="TreeGrafter"/>
</dbReference>
<dbReference type="GO" id="GO:0045740">
    <property type="term" value="P:positive regulation of DNA replication"/>
    <property type="evidence" value="ECO:0007669"/>
    <property type="project" value="TreeGrafter"/>
</dbReference>
<accession>A0AAW2P8U4</accession>
<protein>
    <recommendedName>
        <fullName evidence="4">CST complex subunit CTC1</fullName>
    </recommendedName>
</protein>
<dbReference type="GO" id="GO:1990879">
    <property type="term" value="C:CST complex"/>
    <property type="evidence" value="ECO:0007669"/>
    <property type="project" value="TreeGrafter"/>
</dbReference>
<evidence type="ECO:0000256" key="6">
    <source>
        <dbReference type="ARBA" id="ARBA00022895"/>
    </source>
</evidence>
<dbReference type="InterPro" id="IPR028262">
    <property type="entry name" value="CTC1_plant"/>
</dbReference>